<organism evidence="1 2">
    <name type="scientific">Saccharothrix violaceirubra</name>
    <dbReference type="NCBI Taxonomy" id="413306"/>
    <lineage>
        <taxon>Bacteria</taxon>
        <taxon>Bacillati</taxon>
        <taxon>Actinomycetota</taxon>
        <taxon>Actinomycetes</taxon>
        <taxon>Pseudonocardiales</taxon>
        <taxon>Pseudonocardiaceae</taxon>
        <taxon>Saccharothrix</taxon>
    </lineage>
</organism>
<dbReference type="Proteomes" id="UP000542674">
    <property type="component" value="Unassembled WGS sequence"/>
</dbReference>
<keyword evidence="2" id="KW-1185">Reference proteome</keyword>
<gene>
    <name evidence="1" type="ORF">F4559_000028</name>
</gene>
<comment type="caution">
    <text evidence="1">The sequence shown here is derived from an EMBL/GenBank/DDBJ whole genome shotgun (WGS) entry which is preliminary data.</text>
</comment>
<sequence length="26" mass="3038">MTTSRTQWLHQRRVTCVGDTTDDSRS</sequence>
<accession>A0A7W7SXF1</accession>
<dbReference type="AlphaFoldDB" id="A0A7W7SXF1"/>
<name>A0A7W7SXF1_9PSEU</name>
<dbReference type="EMBL" id="JACHJS010000001">
    <property type="protein sequence ID" value="MBB4962669.1"/>
    <property type="molecule type" value="Genomic_DNA"/>
</dbReference>
<reference evidence="1 2" key="1">
    <citation type="submission" date="2020-08" db="EMBL/GenBank/DDBJ databases">
        <title>Sequencing the genomes of 1000 actinobacteria strains.</title>
        <authorList>
            <person name="Klenk H.-P."/>
        </authorList>
    </citation>
    <scope>NUCLEOTIDE SEQUENCE [LARGE SCALE GENOMIC DNA]</scope>
    <source>
        <strain evidence="1 2">DSM 45084</strain>
    </source>
</reference>
<evidence type="ECO:0000313" key="2">
    <source>
        <dbReference type="Proteomes" id="UP000542674"/>
    </source>
</evidence>
<protein>
    <submittedName>
        <fullName evidence="1">Uncharacterized protein</fullName>
    </submittedName>
</protein>
<proteinExistence type="predicted"/>
<evidence type="ECO:0000313" key="1">
    <source>
        <dbReference type="EMBL" id="MBB4962669.1"/>
    </source>
</evidence>